<comment type="caution">
    <text evidence="1">The sequence shown here is derived from an EMBL/GenBank/DDBJ whole genome shotgun (WGS) entry which is preliminary data.</text>
</comment>
<protein>
    <submittedName>
        <fullName evidence="1">Uncharacterized protein</fullName>
    </submittedName>
</protein>
<dbReference type="EMBL" id="BSNJ01000004">
    <property type="protein sequence ID" value="GLQ21013.1"/>
    <property type="molecule type" value="Genomic_DNA"/>
</dbReference>
<proteinExistence type="predicted"/>
<dbReference type="Proteomes" id="UP001161390">
    <property type="component" value="Unassembled WGS sequence"/>
</dbReference>
<reference evidence="1" key="2">
    <citation type="submission" date="2023-01" db="EMBL/GenBank/DDBJ databases">
        <title>Draft genome sequence of Algimonas porphyrae strain NBRC 108216.</title>
        <authorList>
            <person name="Sun Q."/>
            <person name="Mori K."/>
        </authorList>
    </citation>
    <scope>NUCLEOTIDE SEQUENCE</scope>
    <source>
        <strain evidence="1">NBRC 108216</strain>
    </source>
</reference>
<organism evidence="1 2">
    <name type="scientific">Algimonas porphyrae</name>
    <dbReference type="NCBI Taxonomy" id="1128113"/>
    <lineage>
        <taxon>Bacteria</taxon>
        <taxon>Pseudomonadati</taxon>
        <taxon>Pseudomonadota</taxon>
        <taxon>Alphaproteobacteria</taxon>
        <taxon>Maricaulales</taxon>
        <taxon>Robiginitomaculaceae</taxon>
        <taxon>Algimonas</taxon>
    </lineage>
</organism>
<accession>A0ABQ5V0Q7</accession>
<keyword evidence="2" id="KW-1185">Reference proteome</keyword>
<dbReference type="RefSeq" id="WP_284372142.1">
    <property type="nucleotide sequence ID" value="NZ_BSNJ01000004.1"/>
</dbReference>
<evidence type="ECO:0000313" key="1">
    <source>
        <dbReference type="EMBL" id="GLQ21013.1"/>
    </source>
</evidence>
<gene>
    <name evidence="1" type="ORF">GCM10007854_19680</name>
</gene>
<name>A0ABQ5V0Q7_9PROT</name>
<sequence>MSRPQSHTSRRPGPTENEIALQWEIDRLRKALATTRKALGEDEFGHVPGDRLTGEAQARFYEKLGRFTNYNLEQWVPPDQRCTQCGGLGLAEIDAAFAAAASRVREGQSSKIGDSRA</sequence>
<evidence type="ECO:0000313" key="2">
    <source>
        <dbReference type="Proteomes" id="UP001161390"/>
    </source>
</evidence>
<reference evidence="1" key="1">
    <citation type="journal article" date="2014" name="Int. J. Syst. Evol. Microbiol.">
        <title>Complete genome of a new Firmicutes species belonging to the dominant human colonic microbiota ('Ruminococcus bicirculans') reveals two chromosomes and a selective capacity to utilize plant glucans.</title>
        <authorList>
            <consortium name="NISC Comparative Sequencing Program"/>
            <person name="Wegmann U."/>
            <person name="Louis P."/>
            <person name="Goesmann A."/>
            <person name="Henrissat B."/>
            <person name="Duncan S.H."/>
            <person name="Flint H.J."/>
        </authorList>
    </citation>
    <scope>NUCLEOTIDE SEQUENCE</scope>
    <source>
        <strain evidence="1">NBRC 108216</strain>
    </source>
</reference>